<evidence type="ECO:0000256" key="12">
    <source>
        <dbReference type="PROSITE-ProRule" id="PRU00221"/>
    </source>
</evidence>
<evidence type="ECO:0000256" key="2">
    <source>
        <dbReference type="ARBA" id="ARBA00022490"/>
    </source>
</evidence>
<keyword evidence="5" id="KW-0282">Flagellum</keyword>
<evidence type="ECO:0000256" key="3">
    <source>
        <dbReference type="ARBA" id="ARBA00022574"/>
    </source>
</evidence>
<dbReference type="Gene3D" id="2.130.10.10">
    <property type="entry name" value="YVTN repeat-like/Quinoprotein amine dehydrogenase"/>
    <property type="match status" value="2"/>
</dbReference>
<dbReference type="KEGG" id="mis:MICPUN_55196"/>
<dbReference type="Proteomes" id="UP000002009">
    <property type="component" value="Chromosome 1"/>
</dbReference>
<dbReference type="GeneID" id="8250124"/>
<keyword evidence="4" id="KW-0677">Repeat</keyword>
<reference evidence="13 14" key="1">
    <citation type="journal article" date="2009" name="Science">
        <title>Green evolution and dynamic adaptations revealed by genomes of the marine picoeukaryotes Micromonas.</title>
        <authorList>
            <person name="Worden A.Z."/>
            <person name="Lee J.H."/>
            <person name="Mock T."/>
            <person name="Rouze P."/>
            <person name="Simmons M.P."/>
            <person name="Aerts A.L."/>
            <person name="Allen A.E."/>
            <person name="Cuvelier M.L."/>
            <person name="Derelle E."/>
            <person name="Everett M.V."/>
            <person name="Foulon E."/>
            <person name="Grimwood J."/>
            <person name="Gundlach H."/>
            <person name="Henrissat B."/>
            <person name="Napoli C."/>
            <person name="McDonald S.M."/>
            <person name="Parker M.S."/>
            <person name="Rombauts S."/>
            <person name="Salamov A."/>
            <person name="Von Dassow P."/>
            <person name="Badger J.H."/>
            <person name="Coutinho P.M."/>
            <person name="Demir E."/>
            <person name="Dubchak I."/>
            <person name="Gentemann C."/>
            <person name="Eikrem W."/>
            <person name="Gready J.E."/>
            <person name="John U."/>
            <person name="Lanier W."/>
            <person name="Lindquist E.A."/>
            <person name="Lucas S."/>
            <person name="Mayer K.F."/>
            <person name="Moreau H."/>
            <person name="Not F."/>
            <person name="Otillar R."/>
            <person name="Panaud O."/>
            <person name="Pangilinan J."/>
            <person name="Paulsen I."/>
            <person name="Piegu B."/>
            <person name="Poliakov A."/>
            <person name="Robbens S."/>
            <person name="Schmutz J."/>
            <person name="Toulza E."/>
            <person name="Wyss T."/>
            <person name="Zelensky A."/>
            <person name="Zhou K."/>
            <person name="Armbrust E.V."/>
            <person name="Bhattacharya D."/>
            <person name="Goodenough U.W."/>
            <person name="Van de Peer Y."/>
            <person name="Grigoriev I.V."/>
        </authorList>
    </citation>
    <scope>NUCLEOTIDE SEQUENCE [LARGE SCALE GENOMIC DNA]</scope>
    <source>
        <strain evidence="14">RCC299 / NOUM17</strain>
    </source>
</reference>
<evidence type="ECO:0000256" key="7">
    <source>
        <dbReference type="ARBA" id="ARBA00023212"/>
    </source>
</evidence>
<dbReference type="EMBL" id="CP001574">
    <property type="protein sequence ID" value="ACO68850.1"/>
    <property type="molecule type" value="Genomic_DNA"/>
</dbReference>
<keyword evidence="7" id="KW-0206">Cytoskeleton</keyword>
<keyword evidence="2" id="KW-0963">Cytoplasm</keyword>
<sequence>MEHFVNASTQTVKQCSKCKNLSRSPPQSETLSCQSRPLAPLVDGFHEEKQYHRPCRRAPLILRPGEIISGQSAWMPIANSQFNRATDVMERFLLQRSLHKGVLAFGDFSEKGVGVEHLFDLVSSETSGQNVSCISWSKELPHILVAGHGDTGYHGQQKGLISCWSLKNPARATWTAMTTSGVTTVDFSAANPNSLAVGLHDGSVFVVDINTKVRKKESGKTRTILGKHGDPVGQVRWVRRKLQNDEILVSISTDGRIIQWDVKRQGEQLELMRLGGVDLGTIRTNTAKHVSGGNVHSKGKGICFDFSRDNASVYVVGMENGMLHRCSCSSSEQYLNSYLGHRGPVYQVCWSYHSADIFISASADWTIKLWRERSFQPIFTFNNAGEQVSDVCWSPSDSTAFACSTTQGKLEVWDISISILKPASSLRTGGTISCATLSTKLPAIATGGADGKIRLFCMRGGSARGGSASRISKVIDQQSSSFIALFSHDT</sequence>
<evidence type="ECO:0000256" key="4">
    <source>
        <dbReference type="ARBA" id="ARBA00022737"/>
    </source>
</evidence>
<organism evidence="13 14">
    <name type="scientific">Micromonas commoda (strain RCC299 / NOUM17 / CCMP2709)</name>
    <name type="common">Picoplanktonic green alga</name>
    <dbReference type="NCBI Taxonomy" id="296587"/>
    <lineage>
        <taxon>Eukaryota</taxon>
        <taxon>Viridiplantae</taxon>
        <taxon>Chlorophyta</taxon>
        <taxon>Mamiellophyceae</taxon>
        <taxon>Mamiellales</taxon>
        <taxon>Mamiellaceae</taxon>
        <taxon>Micromonas</taxon>
    </lineage>
</organism>
<dbReference type="InterPro" id="IPR036322">
    <property type="entry name" value="WD40_repeat_dom_sf"/>
</dbReference>
<keyword evidence="8" id="KW-0966">Cell projection</keyword>
<dbReference type="GO" id="GO:0045504">
    <property type="term" value="F:dynein heavy chain binding"/>
    <property type="evidence" value="ECO:0007669"/>
    <property type="project" value="TreeGrafter"/>
</dbReference>
<dbReference type="InParanoid" id="C1FDV2"/>
<evidence type="ECO:0000256" key="10">
    <source>
        <dbReference type="ARBA" id="ARBA00040002"/>
    </source>
</evidence>
<dbReference type="InterPro" id="IPR050687">
    <property type="entry name" value="Dynein_IC"/>
</dbReference>
<dbReference type="PANTHER" id="PTHR12442:SF12">
    <property type="entry name" value="DYNEIN AXONEMAL INTERMEDIATE CHAIN 4"/>
    <property type="match status" value="1"/>
</dbReference>
<evidence type="ECO:0000313" key="13">
    <source>
        <dbReference type="EMBL" id="ACO68850.1"/>
    </source>
</evidence>
<evidence type="ECO:0000256" key="6">
    <source>
        <dbReference type="ARBA" id="ARBA00023069"/>
    </source>
</evidence>
<dbReference type="InterPro" id="IPR001680">
    <property type="entry name" value="WD40_rpt"/>
</dbReference>
<accession>C1FDV2</accession>
<dbReference type="PANTHER" id="PTHR12442">
    <property type="entry name" value="DYNEIN INTERMEDIATE CHAIN"/>
    <property type="match status" value="1"/>
</dbReference>
<keyword evidence="14" id="KW-1185">Reference proteome</keyword>
<dbReference type="Pfam" id="PF00400">
    <property type="entry name" value="WD40"/>
    <property type="match status" value="2"/>
</dbReference>
<dbReference type="SUPFAM" id="SSF50978">
    <property type="entry name" value="WD40 repeat-like"/>
    <property type="match status" value="1"/>
</dbReference>
<dbReference type="PROSITE" id="PS50294">
    <property type="entry name" value="WD_REPEATS_REGION"/>
    <property type="match status" value="1"/>
</dbReference>
<dbReference type="RefSeq" id="XP_002507592.1">
    <property type="nucleotide sequence ID" value="XM_002507546.1"/>
</dbReference>
<dbReference type="GO" id="GO:0005858">
    <property type="term" value="C:axonemal dynein complex"/>
    <property type="evidence" value="ECO:0007669"/>
    <property type="project" value="TreeGrafter"/>
</dbReference>
<dbReference type="GO" id="GO:0045503">
    <property type="term" value="F:dynein light chain binding"/>
    <property type="evidence" value="ECO:0007669"/>
    <property type="project" value="TreeGrafter"/>
</dbReference>
<protein>
    <recommendedName>
        <fullName evidence="10">Dynein axonemal intermediate chain 4</fullName>
    </recommendedName>
    <alternativeName>
        <fullName evidence="11">WD repeat-containing protein 78</fullName>
    </alternativeName>
</protein>
<evidence type="ECO:0000256" key="5">
    <source>
        <dbReference type="ARBA" id="ARBA00022846"/>
    </source>
</evidence>
<name>C1FDV2_MICCC</name>
<evidence type="ECO:0000256" key="1">
    <source>
        <dbReference type="ARBA" id="ARBA00004611"/>
    </source>
</evidence>
<evidence type="ECO:0000256" key="11">
    <source>
        <dbReference type="ARBA" id="ARBA00041557"/>
    </source>
</evidence>
<dbReference type="GO" id="GO:0120293">
    <property type="term" value="C:dynein axonemal particle"/>
    <property type="evidence" value="ECO:0007669"/>
    <property type="project" value="UniProtKB-SubCell"/>
</dbReference>
<dbReference type="OrthoDB" id="24670at2759"/>
<keyword evidence="6" id="KW-0969">Cilium</keyword>
<proteinExistence type="predicted"/>
<evidence type="ECO:0000313" key="14">
    <source>
        <dbReference type="Proteomes" id="UP000002009"/>
    </source>
</evidence>
<dbReference type="SMART" id="SM00320">
    <property type="entry name" value="WD40"/>
    <property type="match status" value="5"/>
</dbReference>
<dbReference type="InterPro" id="IPR015943">
    <property type="entry name" value="WD40/YVTN_repeat-like_dom_sf"/>
</dbReference>
<dbReference type="eggNOG" id="KOG1587">
    <property type="taxonomic scope" value="Eukaryota"/>
</dbReference>
<dbReference type="GO" id="GO:0003341">
    <property type="term" value="P:cilium movement"/>
    <property type="evidence" value="ECO:0007669"/>
    <property type="project" value="TreeGrafter"/>
</dbReference>
<evidence type="ECO:0000256" key="9">
    <source>
        <dbReference type="ARBA" id="ARBA00024190"/>
    </source>
</evidence>
<keyword evidence="3 12" id="KW-0853">WD repeat</keyword>
<feature type="repeat" description="WD" evidence="12">
    <location>
        <begin position="338"/>
        <end position="380"/>
    </location>
</feature>
<dbReference type="STRING" id="296587.C1FDV2"/>
<comment type="subcellular location">
    <subcellularLocation>
        <location evidence="1">Cytoplasm</location>
        <location evidence="1">Cytoskeleton</location>
        <location evidence="1">Flagellum axoneme</location>
    </subcellularLocation>
    <subcellularLocation>
        <location evidence="9">Dynein axonemal particle</location>
    </subcellularLocation>
</comment>
<gene>
    <name evidence="13" type="primary">BOP5</name>
    <name evidence="13" type="ORF">MICPUN_55196</name>
</gene>
<evidence type="ECO:0000256" key="8">
    <source>
        <dbReference type="ARBA" id="ARBA00023273"/>
    </source>
</evidence>
<dbReference type="AlphaFoldDB" id="C1FDV2"/>
<dbReference type="PROSITE" id="PS50082">
    <property type="entry name" value="WD_REPEATS_2"/>
    <property type="match status" value="1"/>
</dbReference>